<evidence type="ECO:0000256" key="1">
    <source>
        <dbReference type="ARBA" id="ARBA00005854"/>
    </source>
</evidence>
<dbReference type="RefSeq" id="XP_028475841.1">
    <property type="nucleotide sequence ID" value="XM_028623867.1"/>
</dbReference>
<dbReference type="InterPro" id="IPR050223">
    <property type="entry name" value="D-isomer_2-hydroxyacid_DH"/>
</dbReference>
<gene>
    <name evidence="7" type="ORF">EHS24_008556</name>
</gene>
<evidence type="ECO:0008006" key="9">
    <source>
        <dbReference type="Google" id="ProtNLM"/>
    </source>
</evidence>
<evidence type="ECO:0000256" key="3">
    <source>
        <dbReference type="ARBA" id="ARBA00023027"/>
    </source>
</evidence>
<dbReference type="PANTHER" id="PTHR10996">
    <property type="entry name" value="2-HYDROXYACID DEHYDROGENASE-RELATED"/>
    <property type="match status" value="1"/>
</dbReference>
<dbReference type="GO" id="GO:0051287">
    <property type="term" value="F:NAD binding"/>
    <property type="evidence" value="ECO:0007669"/>
    <property type="project" value="InterPro"/>
</dbReference>
<dbReference type="Pfam" id="PF00389">
    <property type="entry name" value="2-Hacid_dh"/>
    <property type="match status" value="1"/>
</dbReference>
<dbReference type="OrthoDB" id="9991913at2759"/>
<dbReference type="InterPro" id="IPR036291">
    <property type="entry name" value="NAD(P)-bd_dom_sf"/>
</dbReference>
<dbReference type="InterPro" id="IPR029752">
    <property type="entry name" value="D-isomer_DH_CS1"/>
</dbReference>
<keyword evidence="3" id="KW-0520">NAD</keyword>
<proteinExistence type="inferred from homology"/>
<dbReference type="GO" id="GO:0030267">
    <property type="term" value="F:glyoxylate reductase (NADPH) activity"/>
    <property type="evidence" value="ECO:0007669"/>
    <property type="project" value="TreeGrafter"/>
</dbReference>
<protein>
    <recommendedName>
        <fullName evidence="9">Glyoxylate reductase</fullName>
    </recommendedName>
</protein>
<dbReference type="Gene3D" id="3.40.50.720">
    <property type="entry name" value="NAD(P)-binding Rossmann-like Domain"/>
    <property type="match status" value="2"/>
</dbReference>
<dbReference type="PROSITE" id="PS00671">
    <property type="entry name" value="D_2_HYDROXYACID_DH_3"/>
    <property type="match status" value="1"/>
</dbReference>
<evidence type="ECO:0000256" key="4">
    <source>
        <dbReference type="RuleBase" id="RU003719"/>
    </source>
</evidence>
<feature type="domain" description="D-isomer specific 2-hydroxyacid dehydrogenase catalytic" evidence="5">
    <location>
        <begin position="46"/>
        <end position="329"/>
    </location>
</feature>
<dbReference type="AlphaFoldDB" id="A0A427XQH7"/>
<evidence type="ECO:0000313" key="7">
    <source>
        <dbReference type="EMBL" id="RSH81122.1"/>
    </source>
</evidence>
<dbReference type="EMBL" id="RSCE01000007">
    <property type="protein sequence ID" value="RSH81122.1"/>
    <property type="molecule type" value="Genomic_DNA"/>
</dbReference>
<evidence type="ECO:0000259" key="5">
    <source>
        <dbReference type="Pfam" id="PF00389"/>
    </source>
</evidence>
<name>A0A427XQH7_9TREE</name>
<dbReference type="Proteomes" id="UP000279236">
    <property type="component" value="Unassembled WGS sequence"/>
</dbReference>
<dbReference type="SUPFAM" id="SSF52283">
    <property type="entry name" value="Formate/glycerate dehydrogenase catalytic domain-like"/>
    <property type="match status" value="1"/>
</dbReference>
<dbReference type="STRING" id="105984.A0A427XQH7"/>
<feature type="domain" description="D-isomer specific 2-hydroxyacid dehydrogenase NAD-binding" evidence="6">
    <location>
        <begin position="126"/>
        <end position="298"/>
    </location>
</feature>
<dbReference type="PANTHER" id="PTHR10996:SF257">
    <property type="entry name" value="GLYOXYLATE REDUCTASE 1"/>
    <property type="match status" value="1"/>
</dbReference>
<accession>A0A427XQH7</accession>
<keyword evidence="8" id="KW-1185">Reference proteome</keyword>
<dbReference type="GO" id="GO:0005829">
    <property type="term" value="C:cytosol"/>
    <property type="evidence" value="ECO:0007669"/>
    <property type="project" value="TreeGrafter"/>
</dbReference>
<keyword evidence="2 4" id="KW-0560">Oxidoreductase</keyword>
<dbReference type="InterPro" id="IPR029753">
    <property type="entry name" value="D-isomer_DH_CS"/>
</dbReference>
<organism evidence="7 8">
    <name type="scientific">Apiotrichum porosum</name>
    <dbReference type="NCBI Taxonomy" id="105984"/>
    <lineage>
        <taxon>Eukaryota</taxon>
        <taxon>Fungi</taxon>
        <taxon>Dikarya</taxon>
        <taxon>Basidiomycota</taxon>
        <taxon>Agaricomycotina</taxon>
        <taxon>Tremellomycetes</taxon>
        <taxon>Trichosporonales</taxon>
        <taxon>Trichosporonaceae</taxon>
        <taxon>Apiotrichum</taxon>
    </lineage>
</organism>
<dbReference type="CDD" id="cd12168">
    <property type="entry name" value="Mand_dh_like"/>
    <property type="match status" value="1"/>
</dbReference>
<dbReference type="SUPFAM" id="SSF51735">
    <property type="entry name" value="NAD(P)-binding Rossmann-fold domains"/>
    <property type="match status" value="1"/>
</dbReference>
<sequence length="334" mass="36042">MAAPRVLICANPEKGLIWTKQDAAEKLAGVAEIVELQSANRAAFFEDCKTKYAGVTAVYRHNDSASAIGFFDKELIDHFPESVKLVAHNGAGYDQIDVAACTARGIAVTHTPLAVDSATATVGAYLAISALRQFHRAEVNVRTGQWKSGLIPALDPDGKTVGIIGMGGIGSALARRLLAFDMKVIYYNRNEVSPKPDFPCTYVSSVEELLRQSDVVSLNLPLNDKTKNSFGKEQFAQMKKGSILVNTARGGVVVEDDLIAALESGHLFSAGLDVFPDEPNVNPKLVAMDNVTLLPHMGTETRDTQRKMELLVLDNIASFVKGDGLLTQVAEQKK</sequence>
<dbReference type="InterPro" id="IPR006140">
    <property type="entry name" value="D-isomer_DH_NAD-bd"/>
</dbReference>
<evidence type="ECO:0000256" key="2">
    <source>
        <dbReference type="ARBA" id="ARBA00023002"/>
    </source>
</evidence>
<reference evidence="7 8" key="1">
    <citation type="submission" date="2018-11" db="EMBL/GenBank/DDBJ databases">
        <title>Genome sequence of Apiotrichum porosum DSM 27194.</title>
        <authorList>
            <person name="Aliyu H."/>
            <person name="Gorte O."/>
            <person name="Ochsenreither K."/>
        </authorList>
    </citation>
    <scope>NUCLEOTIDE SEQUENCE [LARGE SCALE GENOMIC DNA]</scope>
    <source>
        <strain evidence="7 8">DSM 27194</strain>
    </source>
</reference>
<dbReference type="FunFam" id="3.40.50.720:FF:000203">
    <property type="entry name" value="D-3-phosphoglycerate dehydrogenase (SerA)"/>
    <property type="match status" value="1"/>
</dbReference>
<evidence type="ECO:0000313" key="8">
    <source>
        <dbReference type="Proteomes" id="UP000279236"/>
    </source>
</evidence>
<dbReference type="PROSITE" id="PS00065">
    <property type="entry name" value="D_2_HYDROXYACID_DH_1"/>
    <property type="match status" value="1"/>
</dbReference>
<dbReference type="GeneID" id="39593099"/>
<dbReference type="InterPro" id="IPR006139">
    <property type="entry name" value="D-isomer_2_OHA_DH_cat_dom"/>
</dbReference>
<dbReference type="Pfam" id="PF02826">
    <property type="entry name" value="2-Hacid_dh_C"/>
    <property type="match status" value="1"/>
</dbReference>
<evidence type="ECO:0000259" key="6">
    <source>
        <dbReference type="Pfam" id="PF02826"/>
    </source>
</evidence>
<comment type="similarity">
    <text evidence="1 4">Belongs to the D-isomer specific 2-hydroxyacid dehydrogenase family.</text>
</comment>
<comment type="caution">
    <text evidence="7">The sequence shown here is derived from an EMBL/GenBank/DDBJ whole genome shotgun (WGS) entry which is preliminary data.</text>
</comment>
<dbReference type="GO" id="GO:0016618">
    <property type="term" value="F:hydroxypyruvate reductase [NAD(P)H] activity"/>
    <property type="evidence" value="ECO:0007669"/>
    <property type="project" value="TreeGrafter"/>
</dbReference>